<sequence>MEVQIEYQELKLRVEIEFTAPTFEEEYLNLNGNFEIETIKLIDSEIDIMDLLFDKIDYIKLLTGDKL</sequence>
<protein>
    <submittedName>
        <fullName evidence="1">Uncharacterized protein</fullName>
    </submittedName>
</protein>
<proteinExistence type="predicted"/>
<name>A0A6J5MTA4_9CAUD</name>
<dbReference type="EMBL" id="LR796502">
    <property type="protein sequence ID" value="CAB4149221.1"/>
    <property type="molecule type" value="Genomic_DNA"/>
</dbReference>
<gene>
    <name evidence="1" type="ORF">UFOVP523_55</name>
</gene>
<accession>A0A6J5MTA4</accession>
<evidence type="ECO:0000313" key="1">
    <source>
        <dbReference type="EMBL" id="CAB4149221.1"/>
    </source>
</evidence>
<reference evidence="1" key="1">
    <citation type="submission" date="2020-04" db="EMBL/GenBank/DDBJ databases">
        <authorList>
            <person name="Chiriac C."/>
            <person name="Salcher M."/>
            <person name="Ghai R."/>
            <person name="Kavagutti S V."/>
        </authorList>
    </citation>
    <scope>NUCLEOTIDE SEQUENCE</scope>
</reference>
<organism evidence="1">
    <name type="scientific">uncultured Caudovirales phage</name>
    <dbReference type="NCBI Taxonomy" id="2100421"/>
    <lineage>
        <taxon>Viruses</taxon>
        <taxon>Duplodnaviria</taxon>
        <taxon>Heunggongvirae</taxon>
        <taxon>Uroviricota</taxon>
        <taxon>Caudoviricetes</taxon>
        <taxon>Peduoviridae</taxon>
        <taxon>Maltschvirus</taxon>
        <taxon>Maltschvirus maltsch</taxon>
    </lineage>
</organism>